<organism evidence="1 2">
    <name type="scientific">Clitoria ternatea</name>
    <name type="common">Butterfly pea</name>
    <dbReference type="NCBI Taxonomy" id="43366"/>
    <lineage>
        <taxon>Eukaryota</taxon>
        <taxon>Viridiplantae</taxon>
        <taxon>Streptophyta</taxon>
        <taxon>Embryophyta</taxon>
        <taxon>Tracheophyta</taxon>
        <taxon>Spermatophyta</taxon>
        <taxon>Magnoliopsida</taxon>
        <taxon>eudicotyledons</taxon>
        <taxon>Gunneridae</taxon>
        <taxon>Pentapetalae</taxon>
        <taxon>rosids</taxon>
        <taxon>fabids</taxon>
        <taxon>Fabales</taxon>
        <taxon>Fabaceae</taxon>
        <taxon>Papilionoideae</taxon>
        <taxon>50 kb inversion clade</taxon>
        <taxon>NPAAA clade</taxon>
        <taxon>indigoferoid/millettioid clade</taxon>
        <taxon>Phaseoleae</taxon>
        <taxon>Clitoria</taxon>
    </lineage>
</organism>
<keyword evidence="2" id="KW-1185">Reference proteome</keyword>
<dbReference type="AlphaFoldDB" id="A0AAN9JSF9"/>
<protein>
    <submittedName>
        <fullName evidence="1">Uncharacterized protein</fullName>
    </submittedName>
</protein>
<gene>
    <name evidence="1" type="ORF">RJT34_13951</name>
</gene>
<sequence length="66" mass="7258">MNAVLHSNYNAHARESQPSNCSHYKVGLVAGCLCFDDLGDFCIFGDEEDVYGCCFSDGMEDETLGR</sequence>
<accession>A0AAN9JSF9</accession>
<dbReference type="Proteomes" id="UP001359559">
    <property type="component" value="Unassembled WGS sequence"/>
</dbReference>
<dbReference type="EMBL" id="JAYKXN010000003">
    <property type="protein sequence ID" value="KAK7303052.1"/>
    <property type="molecule type" value="Genomic_DNA"/>
</dbReference>
<comment type="caution">
    <text evidence="1">The sequence shown here is derived from an EMBL/GenBank/DDBJ whole genome shotgun (WGS) entry which is preliminary data.</text>
</comment>
<evidence type="ECO:0000313" key="2">
    <source>
        <dbReference type="Proteomes" id="UP001359559"/>
    </source>
</evidence>
<name>A0AAN9JSF9_CLITE</name>
<proteinExistence type="predicted"/>
<evidence type="ECO:0000313" key="1">
    <source>
        <dbReference type="EMBL" id="KAK7303052.1"/>
    </source>
</evidence>
<reference evidence="1 2" key="1">
    <citation type="submission" date="2024-01" db="EMBL/GenBank/DDBJ databases">
        <title>The genomes of 5 underutilized Papilionoideae crops provide insights into root nodulation and disease resistance.</title>
        <authorList>
            <person name="Yuan L."/>
        </authorList>
    </citation>
    <scope>NUCLEOTIDE SEQUENCE [LARGE SCALE GENOMIC DNA]</scope>
    <source>
        <strain evidence="1">LY-2023</strain>
        <tissue evidence="1">Leaf</tissue>
    </source>
</reference>